<dbReference type="InterPro" id="IPR017896">
    <property type="entry name" value="4Fe4S_Fe-S-bd"/>
</dbReference>
<dbReference type="PROSITE" id="PS51379">
    <property type="entry name" value="4FE4S_FER_2"/>
    <property type="match status" value="2"/>
</dbReference>
<evidence type="ECO:0000313" key="5">
    <source>
        <dbReference type="EMBL" id="ATW27517.1"/>
    </source>
</evidence>
<feature type="domain" description="4Fe-4S ferredoxin-type" evidence="4">
    <location>
        <begin position="205"/>
        <end position="235"/>
    </location>
</feature>
<dbReference type="RefSeq" id="WP_148136885.1">
    <property type="nucleotide sequence ID" value="NZ_CP017634.1"/>
</dbReference>
<keyword evidence="1" id="KW-0479">Metal-binding</keyword>
<dbReference type="KEGG" id="fwa:DCMF_24650"/>
<gene>
    <name evidence="5" type="ORF">DCMF_24650</name>
</gene>
<protein>
    <recommendedName>
        <fullName evidence="4">4Fe-4S ferredoxin-type domain-containing protein</fullName>
    </recommendedName>
</protein>
<dbReference type="OrthoDB" id="9773828at2"/>
<dbReference type="InterPro" id="IPR009051">
    <property type="entry name" value="Helical_ferredxn"/>
</dbReference>
<organism evidence="5 6">
    <name type="scientific">Formimonas warabiya</name>
    <dbReference type="NCBI Taxonomy" id="1761012"/>
    <lineage>
        <taxon>Bacteria</taxon>
        <taxon>Bacillati</taxon>
        <taxon>Bacillota</taxon>
        <taxon>Clostridia</taxon>
        <taxon>Eubacteriales</taxon>
        <taxon>Peptococcaceae</taxon>
        <taxon>Candidatus Formimonas</taxon>
    </lineage>
</organism>
<dbReference type="Proteomes" id="UP000323521">
    <property type="component" value="Chromosome"/>
</dbReference>
<sequence length="279" mass="31404">MTDVVEKMRAISRYLLEEGKVDVVIGFKTGTLPGRPTPCFITEKEDCGNLIWEEGCQNNLANYLREEKRQAAVIVKGCDSRSLINLLTENQLSRERIFIIGAPCPVREKCPGCQTTAPLIFDHLIDSASEDRAENDFRDVHDFARLPAQERKAYIYQEVSKCIRCYACRNACPACYCPECFVESNLPPWVGKSTDIADNVIFHLTRALHLAGRCVDCGACQRACPMGVDLRLLNHKVMMDVKNFYQFEAGLAETQEPPLNTGTVNDPEPFRVRGEKHAL</sequence>
<dbReference type="GO" id="GO:0046872">
    <property type="term" value="F:metal ion binding"/>
    <property type="evidence" value="ECO:0007669"/>
    <property type="project" value="UniProtKB-KW"/>
</dbReference>
<evidence type="ECO:0000256" key="3">
    <source>
        <dbReference type="ARBA" id="ARBA00023014"/>
    </source>
</evidence>
<dbReference type="Gene3D" id="1.10.1060.10">
    <property type="entry name" value="Alpha-helical ferredoxin"/>
    <property type="match status" value="1"/>
</dbReference>
<evidence type="ECO:0000313" key="6">
    <source>
        <dbReference type="Proteomes" id="UP000323521"/>
    </source>
</evidence>
<dbReference type="GO" id="GO:0051536">
    <property type="term" value="F:iron-sulfur cluster binding"/>
    <property type="evidence" value="ECO:0007669"/>
    <property type="project" value="UniProtKB-KW"/>
</dbReference>
<evidence type="ECO:0000256" key="2">
    <source>
        <dbReference type="ARBA" id="ARBA00023004"/>
    </source>
</evidence>
<dbReference type="PROSITE" id="PS00198">
    <property type="entry name" value="4FE4S_FER_1"/>
    <property type="match status" value="1"/>
</dbReference>
<dbReference type="InterPro" id="IPR017900">
    <property type="entry name" value="4Fe4S_Fe_S_CS"/>
</dbReference>
<accession>A0A3G1KYQ9</accession>
<keyword evidence="3" id="KW-0411">Iron-sulfur</keyword>
<dbReference type="SUPFAM" id="SSF46548">
    <property type="entry name" value="alpha-helical ferredoxin"/>
    <property type="match status" value="1"/>
</dbReference>
<evidence type="ECO:0000259" key="4">
    <source>
        <dbReference type="PROSITE" id="PS51379"/>
    </source>
</evidence>
<proteinExistence type="predicted"/>
<name>A0A3G1KYQ9_FORW1</name>
<keyword evidence="2" id="KW-0408">Iron</keyword>
<reference evidence="5 6" key="1">
    <citation type="submission" date="2016-10" db="EMBL/GenBank/DDBJ databases">
        <title>Complete Genome Sequence of Peptococcaceae strain DCMF.</title>
        <authorList>
            <person name="Edwards R.J."/>
            <person name="Holland S.I."/>
            <person name="Deshpande N.P."/>
            <person name="Wong Y.K."/>
            <person name="Ertan H."/>
            <person name="Manefield M."/>
            <person name="Russell T.L."/>
            <person name="Lee M.J."/>
        </authorList>
    </citation>
    <scope>NUCLEOTIDE SEQUENCE [LARGE SCALE GENOMIC DNA]</scope>
    <source>
        <strain evidence="5 6">DCMF</strain>
    </source>
</reference>
<keyword evidence="6" id="KW-1185">Reference proteome</keyword>
<dbReference type="EMBL" id="CP017634">
    <property type="protein sequence ID" value="ATW27517.1"/>
    <property type="molecule type" value="Genomic_DNA"/>
</dbReference>
<feature type="domain" description="4Fe-4S ferredoxin-type" evidence="4">
    <location>
        <begin position="152"/>
        <end position="183"/>
    </location>
</feature>
<dbReference type="AlphaFoldDB" id="A0A3G1KYQ9"/>
<evidence type="ECO:0000256" key="1">
    <source>
        <dbReference type="ARBA" id="ARBA00022723"/>
    </source>
</evidence>